<protein>
    <submittedName>
        <fullName evidence="1">Uncharacterized protein</fullName>
    </submittedName>
</protein>
<organism evidence="1">
    <name type="scientific">uncultured Rubrobacteraceae bacterium</name>
    <dbReference type="NCBI Taxonomy" id="349277"/>
    <lineage>
        <taxon>Bacteria</taxon>
        <taxon>Bacillati</taxon>
        <taxon>Actinomycetota</taxon>
        <taxon>Rubrobacteria</taxon>
        <taxon>Rubrobacterales</taxon>
        <taxon>Rubrobacteraceae</taxon>
        <taxon>environmental samples</taxon>
    </lineage>
</organism>
<reference evidence="1" key="1">
    <citation type="submission" date="2020-02" db="EMBL/GenBank/DDBJ databases">
        <authorList>
            <person name="Meier V. D."/>
        </authorList>
    </citation>
    <scope>NUCLEOTIDE SEQUENCE</scope>
    <source>
        <strain evidence="1">AVDCRST_MAG28</strain>
    </source>
</reference>
<dbReference type="EMBL" id="CADCVE010000037">
    <property type="protein sequence ID" value="CAA9453231.1"/>
    <property type="molecule type" value="Genomic_DNA"/>
</dbReference>
<gene>
    <name evidence="1" type="ORF">AVDCRST_MAG28-2026</name>
</gene>
<proteinExistence type="predicted"/>
<evidence type="ECO:0000313" key="1">
    <source>
        <dbReference type="EMBL" id="CAA9453231.1"/>
    </source>
</evidence>
<name>A0A6J4QTM2_9ACTN</name>
<dbReference type="AlphaFoldDB" id="A0A6J4QTM2"/>
<sequence length="126" mass="14822">MSVEDLKQSPMMNNMLEALEKGEDIGHYGRLTFAMVARYFVDNEELAQLLAKDRDTDENEAKALVQQVEEKGYNPPRREKILQWQKEQDFQICPDPDDPDACNVYNELTFPDELYQDIQEYREEKA</sequence>
<accession>A0A6J4QTM2</accession>